<proteinExistence type="predicted"/>
<feature type="transmembrane region" description="Helical" evidence="1">
    <location>
        <begin position="41"/>
        <end position="59"/>
    </location>
</feature>
<evidence type="ECO:0000313" key="2">
    <source>
        <dbReference type="EMBL" id="PWZ02290.1"/>
    </source>
</evidence>
<sequence>MRCRVQLAQRQASGSLCAIPGPFDIQAWTQVITPKAAQRSINRVIILLPLVSLLYGALIDPSS</sequence>
<keyword evidence="1" id="KW-0812">Transmembrane</keyword>
<dbReference type="AlphaFoldDB" id="A0A317XWJ2"/>
<dbReference type="Proteomes" id="UP000246740">
    <property type="component" value="Unassembled WGS sequence"/>
</dbReference>
<keyword evidence="3" id="KW-1185">Reference proteome</keyword>
<keyword evidence="1" id="KW-1133">Transmembrane helix</keyword>
<keyword evidence="1" id="KW-0472">Membrane</keyword>
<name>A0A317XWJ2_9BASI</name>
<gene>
    <name evidence="2" type="ORF">BCV70DRAFT_60972</name>
</gene>
<organism evidence="2 3">
    <name type="scientific">Testicularia cyperi</name>
    <dbReference type="NCBI Taxonomy" id="1882483"/>
    <lineage>
        <taxon>Eukaryota</taxon>
        <taxon>Fungi</taxon>
        <taxon>Dikarya</taxon>
        <taxon>Basidiomycota</taxon>
        <taxon>Ustilaginomycotina</taxon>
        <taxon>Ustilaginomycetes</taxon>
        <taxon>Ustilaginales</taxon>
        <taxon>Anthracoideaceae</taxon>
        <taxon>Testicularia</taxon>
    </lineage>
</organism>
<evidence type="ECO:0000256" key="1">
    <source>
        <dbReference type="SAM" id="Phobius"/>
    </source>
</evidence>
<dbReference type="InParanoid" id="A0A317XWJ2"/>
<dbReference type="EMBL" id="KZ819189">
    <property type="protein sequence ID" value="PWZ02290.1"/>
    <property type="molecule type" value="Genomic_DNA"/>
</dbReference>
<protein>
    <submittedName>
        <fullName evidence="2">Uncharacterized protein</fullName>
    </submittedName>
</protein>
<evidence type="ECO:0000313" key="3">
    <source>
        <dbReference type="Proteomes" id="UP000246740"/>
    </source>
</evidence>
<reference evidence="2 3" key="1">
    <citation type="journal article" date="2018" name="Mol. Biol. Evol.">
        <title>Broad Genomic Sampling Reveals a Smut Pathogenic Ancestry of the Fungal Clade Ustilaginomycotina.</title>
        <authorList>
            <person name="Kijpornyongpan T."/>
            <person name="Mondo S.J."/>
            <person name="Barry K."/>
            <person name="Sandor L."/>
            <person name="Lee J."/>
            <person name="Lipzen A."/>
            <person name="Pangilinan J."/>
            <person name="LaButti K."/>
            <person name="Hainaut M."/>
            <person name="Henrissat B."/>
            <person name="Grigoriev I.V."/>
            <person name="Spatafora J.W."/>
            <person name="Aime M.C."/>
        </authorList>
    </citation>
    <scope>NUCLEOTIDE SEQUENCE [LARGE SCALE GENOMIC DNA]</scope>
    <source>
        <strain evidence="2 3">MCA 3645</strain>
    </source>
</reference>
<accession>A0A317XWJ2</accession>